<evidence type="ECO:0000259" key="1">
    <source>
        <dbReference type="PROSITE" id="PS51704"/>
    </source>
</evidence>
<dbReference type="Gene3D" id="3.20.20.190">
    <property type="entry name" value="Phosphatidylinositol (PI) phosphodiesterase"/>
    <property type="match status" value="1"/>
</dbReference>
<keyword evidence="3" id="KW-1185">Reference proteome</keyword>
<dbReference type="SUPFAM" id="SSF51695">
    <property type="entry name" value="PLC-like phosphodiesterases"/>
    <property type="match status" value="1"/>
</dbReference>
<dbReference type="OrthoDB" id="9795622at2"/>
<dbReference type="InterPro" id="IPR017946">
    <property type="entry name" value="PLC-like_Pdiesterase_TIM-brl"/>
</dbReference>
<sequence>MRTWPYPCVVAHRGGGKLAPENTLEAIDTGARLGLKMIEFDAKLSADDVAFLLHDDDVDRTSNGHGAAKSMSYAQIAQLDAGSWFDATFAGARMPTLEQVAARCKKHGLSANVEIKPCEGRDVDTGRIVAQESARLWSDAEPAPLLSSFSYAALEAARDAAPDLPRGMLYGEIPHDWQAQTAALACVSLHADHRKLTEALVAQIKDSGLRILAYTVNDPERARLLARWGVDAICTDRIDIIGADFVE</sequence>
<dbReference type="PANTHER" id="PTHR46211">
    <property type="entry name" value="GLYCEROPHOSPHORYL DIESTER PHOSPHODIESTERASE"/>
    <property type="match status" value="1"/>
</dbReference>
<organism evidence="2 3">
    <name type="scientific">Caballeronia terrestris</name>
    <dbReference type="NCBI Taxonomy" id="1226301"/>
    <lineage>
        <taxon>Bacteria</taxon>
        <taxon>Pseudomonadati</taxon>
        <taxon>Pseudomonadota</taxon>
        <taxon>Betaproteobacteria</taxon>
        <taxon>Burkholderiales</taxon>
        <taxon>Burkholderiaceae</taxon>
        <taxon>Caballeronia</taxon>
    </lineage>
</organism>
<dbReference type="GO" id="GO:0006629">
    <property type="term" value="P:lipid metabolic process"/>
    <property type="evidence" value="ECO:0007669"/>
    <property type="project" value="InterPro"/>
</dbReference>
<dbReference type="PROSITE" id="PS51704">
    <property type="entry name" value="GP_PDE"/>
    <property type="match status" value="1"/>
</dbReference>
<dbReference type="PANTHER" id="PTHR46211:SF1">
    <property type="entry name" value="GLYCEROPHOSPHODIESTER PHOSPHODIESTERASE, CYTOPLASMIC"/>
    <property type="match status" value="1"/>
</dbReference>
<accession>A0A158JJC3</accession>
<dbReference type="RefSeq" id="WP_087657823.1">
    <property type="nucleotide sequence ID" value="NZ_FCOL02000022.1"/>
</dbReference>
<dbReference type="EMBL" id="FCOL02000022">
    <property type="protein sequence ID" value="SAL68934.1"/>
    <property type="molecule type" value="Genomic_DNA"/>
</dbReference>
<protein>
    <submittedName>
        <fullName evidence="2">Cytoplasmic glycerophosphodiester phosphodiesterase</fullName>
    </submittedName>
</protein>
<dbReference type="InterPro" id="IPR030395">
    <property type="entry name" value="GP_PDE_dom"/>
</dbReference>
<evidence type="ECO:0000313" key="2">
    <source>
        <dbReference type="EMBL" id="SAL68934.1"/>
    </source>
</evidence>
<dbReference type="Pfam" id="PF03009">
    <property type="entry name" value="GDPD"/>
    <property type="match status" value="1"/>
</dbReference>
<dbReference type="FunFam" id="3.20.20.190:FF:000036">
    <property type="entry name" value="Glycerophosphodiester phosphodiesterase, cytosolic"/>
    <property type="match status" value="1"/>
</dbReference>
<proteinExistence type="predicted"/>
<comment type="caution">
    <text evidence="2">The sequence shown here is derived from an EMBL/GenBank/DDBJ whole genome shotgun (WGS) entry which is preliminary data.</text>
</comment>
<name>A0A158JJC3_9BURK</name>
<evidence type="ECO:0000313" key="3">
    <source>
        <dbReference type="Proteomes" id="UP000054925"/>
    </source>
</evidence>
<reference evidence="2" key="1">
    <citation type="submission" date="2016-01" db="EMBL/GenBank/DDBJ databases">
        <authorList>
            <person name="Peeters C."/>
        </authorList>
    </citation>
    <scope>NUCLEOTIDE SEQUENCE [LARGE SCALE GENOMIC DNA]</scope>
    <source>
        <strain evidence="2">LMG 22937</strain>
    </source>
</reference>
<gene>
    <name evidence="2" type="ORF">AWB67_03886</name>
</gene>
<feature type="domain" description="GP-PDE" evidence="1">
    <location>
        <begin position="7"/>
        <end position="245"/>
    </location>
</feature>
<dbReference type="NCBIfam" id="NF006989">
    <property type="entry name" value="PRK09454.1"/>
    <property type="match status" value="1"/>
</dbReference>
<dbReference type="CDD" id="cd08562">
    <property type="entry name" value="GDPD_EcUgpQ_like"/>
    <property type="match status" value="1"/>
</dbReference>
<dbReference type="Proteomes" id="UP000054925">
    <property type="component" value="Unassembled WGS sequence"/>
</dbReference>
<dbReference type="AlphaFoldDB" id="A0A158JJC3"/>
<dbReference type="GO" id="GO:0008081">
    <property type="term" value="F:phosphoric diester hydrolase activity"/>
    <property type="evidence" value="ECO:0007669"/>
    <property type="project" value="InterPro"/>
</dbReference>